<dbReference type="CDD" id="cd00590">
    <property type="entry name" value="RRM_SF"/>
    <property type="match status" value="1"/>
</dbReference>
<dbReference type="PANTHER" id="PTHR23079:SF55">
    <property type="entry name" value="RNA-DIRECTED RNA POLYMERASE"/>
    <property type="match status" value="1"/>
</dbReference>
<feature type="compositionally biased region" description="Acidic residues" evidence="10">
    <location>
        <begin position="1236"/>
        <end position="1269"/>
    </location>
</feature>
<feature type="compositionally biased region" description="Low complexity" evidence="10">
    <location>
        <begin position="1135"/>
        <end position="1144"/>
    </location>
</feature>
<dbReference type="GO" id="GO:0031380">
    <property type="term" value="C:nuclear RNA-directed RNA polymerase complex"/>
    <property type="evidence" value="ECO:0007669"/>
    <property type="project" value="TreeGrafter"/>
</dbReference>
<dbReference type="PANTHER" id="PTHR23079">
    <property type="entry name" value="RNA-DEPENDENT RNA POLYMERASE"/>
    <property type="match status" value="1"/>
</dbReference>
<proteinExistence type="inferred from homology"/>
<reference evidence="12 13" key="1">
    <citation type="submission" date="2016-07" db="EMBL/GenBank/DDBJ databases">
        <title>Pervasive Adenine N6-methylation of Active Genes in Fungi.</title>
        <authorList>
            <consortium name="DOE Joint Genome Institute"/>
            <person name="Mondo S.J."/>
            <person name="Dannebaum R.O."/>
            <person name="Kuo R.C."/>
            <person name="Labutti K."/>
            <person name="Haridas S."/>
            <person name="Kuo A."/>
            <person name="Salamov A."/>
            <person name="Ahrendt S.R."/>
            <person name="Lipzen A."/>
            <person name="Sullivan W."/>
            <person name="Andreopoulos W.B."/>
            <person name="Clum A."/>
            <person name="Lindquist E."/>
            <person name="Daum C."/>
            <person name="Ramamoorthy G.K."/>
            <person name="Gryganskyi A."/>
            <person name="Culley D."/>
            <person name="Magnuson J.K."/>
            <person name="James T.Y."/>
            <person name="O'Malley M.A."/>
            <person name="Stajich J.E."/>
            <person name="Spatafora J.W."/>
            <person name="Visel A."/>
            <person name="Grigoriev I.V."/>
        </authorList>
    </citation>
    <scope>NUCLEOTIDE SEQUENCE [LARGE SCALE GENOMIC DNA]</scope>
    <source>
        <strain evidence="12 13">NRRL 1336</strain>
    </source>
</reference>
<dbReference type="InterPro" id="IPR007855">
    <property type="entry name" value="RDRP"/>
</dbReference>
<dbReference type="EMBL" id="MCGE01000001">
    <property type="protein sequence ID" value="ORZ25193.1"/>
    <property type="molecule type" value="Genomic_DNA"/>
</dbReference>
<evidence type="ECO:0000256" key="10">
    <source>
        <dbReference type="SAM" id="MobiDB-lite"/>
    </source>
</evidence>
<feature type="compositionally biased region" description="Basic and acidic residues" evidence="10">
    <location>
        <begin position="1277"/>
        <end position="1290"/>
    </location>
</feature>
<evidence type="ECO:0000259" key="11">
    <source>
        <dbReference type="PROSITE" id="PS50102"/>
    </source>
</evidence>
<keyword evidence="4 9" id="KW-0548">Nucleotidyltransferase</keyword>
<organism evidence="12 13">
    <name type="scientific">Absidia repens</name>
    <dbReference type="NCBI Taxonomy" id="90262"/>
    <lineage>
        <taxon>Eukaryota</taxon>
        <taxon>Fungi</taxon>
        <taxon>Fungi incertae sedis</taxon>
        <taxon>Mucoromycota</taxon>
        <taxon>Mucoromycotina</taxon>
        <taxon>Mucoromycetes</taxon>
        <taxon>Mucorales</taxon>
        <taxon>Cunninghamellaceae</taxon>
        <taxon>Absidia</taxon>
    </lineage>
</organism>
<keyword evidence="6" id="KW-0943">RNA-mediated gene silencing</keyword>
<accession>A0A1X2J057</accession>
<dbReference type="GO" id="GO:0003723">
    <property type="term" value="F:RNA binding"/>
    <property type="evidence" value="ECO:0007669"/>
    <property type="project" value="UniProtKB-UniRule"/>
</dbReference>
<gene>
    <name evidence="12" type="ORF">BCR42DRAFT_340066</name>
</gene>
<evidence type="ECO:0000256" key="8">
    <source>
        <dbReference type="PROSITE-ProRule" id="PRU00176"/>
    </source>
</evidence>
<dbReference type="GO" id="GO:0030422">
    <property type="term" value="P:siRNA processing"/>
    <property type="evidence" value="ECO:0007669"/>
    <property type="project" value="TreeGrafter"/>
</dbReference>
<evidence type="ECO:0000256" key="1">
    <source>
        <dbReference type="ARBA" id="ARBA00005762"/>
    </source>
</evidence>
<evidence type="ECO:0000256" key="7">
    <source>
        <dbReference type="ARBA" id="ARBA00048744"/>
    </source>
</evidence>
<keyword evidence="3 9" id="KW-0808">Transferase</keyword>
<name>A0A1X2J057_9FUNG</name>
<evidence type="ECO:0000256" key="6">
    <source>
        <dbReference type="ARBA" id="ARBA00023158"/>
    </source>
</evidence>
<evidence type="ECO:0000256" key="4">
    <source>
        <dbReference type="ARBA" id="ARBA00022695"/>
    </source>
</evidence>
<comment type="caution">
    <text evidence="12">The sequence shown here is derived from an EMBL/GenBank/DDBJ whole genome shotgun (WGS) entry which is preliminary data.</text>
</comment>
<keyword evidence="13" id="KW-1185">Reference proteome</keyword>
<dbReference type="Pfam" id="PF00076">
    <property type="entry name" value="RRM_1"/>
    <property type="match status" value="1"/>
</dbReference>
<dbReference type="InterPro" id="IPR058752">
    <property type="entry name" value="RDRP_C_head"/>
</dbReference>
<dbReference type="Proteomes" id="UP000193560">
    <property type="component" value="Unassembled WGS sequence"/>
</dbReference>
<keyword evidence="5 8" id="KW-0694">RNA-binding</keyword>
<dbReference type="PROSITE" id="PS50102">
    <property type="entry name" value="RRM"/>
    <property type="match status" value="1"/>
</dbReference>
<feature type="domain" description="RRM" evidence="11">
    <location>
        <begin position="75"/>
        <end position="149"/>
    </location>
</feature>
<sequence length="1340" mass="152921">MAYAPYFIPQELNPNFIPQGLNPNFIPQEFNPNFIPQGLPQYPSSGFSFLNNVPARPPVPPPMPKYKNNRKKVNKAIIVSNLKPTTKIRTIYEAFKKFGYLYNVELNKNEHDQPDGSAIVEFNSMPRHFDINQPLVIDDQTVAMKYGRILSEEERPTTCKAVSLTLGIMLTETEFVEEWSAYQGVKLVVYYERRRMNVEFLHLGVHYLMEIKFGDIDSNVVVENIGSATYLTLRLNQPPKLFKQRKTLFNETRIRLNKIPIIPAVPFDDIYSPDVTLDDESYDTCNTPTLVNATANNVRIETWTVLRMKFDPEQKNKHWLRKMLAGMADYNLVPRDSHLNAREQLKITSSAELPVPKNHQQRADLLDFDVLYHLECNISANYLMERNLDGKFYNLLTSLDASTARGILTVMAQKKTRVWNPVEAMNAIFKEHGKRVLHQCRIPPHCSMLRKVIITPTATYFQPLSLETTNRVVRHYAKYADRFIRVQFTDEDFMRLGPAFGISPNNVLYSRVYQTLKNGLQIGTRRYDYLGYSSSQLREQGSWFYAASDRESELPPLDGDVIRSWMGDFSNIKIVAKHAARIGQCFSSTMPIMQLRKNQVEYIDDIILNNYTFSDGVGNISRGLAKDVARRMSLRVIPSAFQFRLGGAKGMLVVSDKLKGRKVQLRPSQIKFESDHYMLEIVRTSSYIPAFLNRQAITVLSSLGVKNGAFMVKLDTVLYELNAMLENPENAIKILQVYPDSFGIASFMTRMINSGFLERQDPFLKNLLNMFRLRTLKNLKEKAKLPVDEGAFVFGVVDESGVLKEDEIFCQVTNDLERKERFVVKGRCIVYRNPCFHPGDIRVVNAVDHPELRERLVNVVAFPRVGERDIPSMCSGGDLDGDEFTIIWDKKLMPKIINHAPMDYTPSAPKTKANVTTDDIKEFFVDYIKSDNLGQIANTHLATADLSDDGAMDSGCLRLAQLHSLAVDFPKTGNPAIMERNLKLLRYPDFMCKEDKPSYVSKKVLGLMFRRINKMDYDEYESTLVDDPIYDTRLRVPGMERFIASARQSLEKYNLDLTALMNQYGVNTEAETISGFVMTWTNGCNKKSDFESQKQTASAVASMRRGWKKEFMREFKDAINKDKAKKAKHQKGINKRNNNNKGSSYSKEIELDLEAKAAAWYYVAYHPTERGRDHDTTKDGYFSFAWVMEDILIRVGKRHINQKQNDELAKAIDETLIRKYQAHGPTDDTQSTTNSNDDDGSFDDGDDGDSDYDNGDDNEDRNDDSDDNDGGNPKSNKAKDLLTHISDQKRNKMATGDDERDGASLVSKPELEFEPTEDDTPIVDVDASISELTIALTQQL</sequence>
<dbReference type="Pfam" id="PF05183">
    <property type="entry name" value="RdRP"/>
    <property type="match status" value="1"/>
</dbReference>
<protein>
    <recommendedName>
        <fullName evidence="9">RNA-dependent RNA polymerase</fullName>
        <ecNumber evidence="9">2.7.7.48</ecNumber>
    </recommendedName>
</protein>
<dbReference type="InterPro" id="IPR012677">
    <property type="entry name" value="Nucleotide-bd_a/b_plait_sf"/>
</dbReference>
<comment type="catalytic activity">
    <reaction evidence="7 9">
        <text>RNA(n) + a ribonucleoside 5'-triphosphate = RNA(n+1) + diphosphate</text>
        <dbReference type="Rhea" id="RHEA:21248"/>
        <dbReference type="Rhea" id="RHEA-COMP:14527"/>
        <dbReference type="Rhea" id="RHEA-COMP:17342"/>
        <dbReference type="ChEBI" id="CHEBI:33019"/>
        <dbReference type="ChEBI" id="CHEBI:61557"/>
        <dbReference type="ChEBI" id="CHEBI:140395"/>
        <dbReference type="EC" id="2.7.7.48"/>
    </reaction>
</comment>
<dbReference type="Gene3D" id="3.30.70.330">
    <property type="match status" value="1"/>
</dbReference>
<feature type="region of interest" description="Disordered" evidence="10">
    <location>
        <begin position="1223"/>
        <end position="1319"/>
    </location>
</feature>
<evidence type="ECO:0000256" key="3">
    <source>
        <dbReference type="ARBA" id="ARBA00022679"/>
    </source>
</evidence>
<comment type="similarity">
    <text evidence="1 9">Belongs to the RdRP family.</text>
</comment>
<evidence type="ECO:0000313" key="13">
    <source>
        <dbReference type="Proteomes" id="UP000193560"/>
    </source>
</evidence>
<dbReference type="GO" id="GO:0003968">
    <property type="term" value="F:RNA-directed RNA polymerase activity"/>
    <property type="evidence" value="ECO:0007669"/>
    <property type="project" value="UniProtKB-KW"/>
</dbReference>
<evidence type="ECO:0000256" key="5">
    <source>
        <dbReference type="ARBA" id="ARBA00022884"/>
    </source>
</evidence>
<keyword evidence="2 9" id="KW-0696">RNA-directed RNA polymerase</keyword>
<dbReference type="Pfam" id="PF26253">
    <property type="entry name" value="RdRP_head"/>
    <property type="match status" value="1"/>
</dbReference>
<evidence type="ECO:0000313" key="12">
    <source>
        <dbReference type="EMBL" id="ORZ25193.1"/>
    </source>
</evidence>
<dbReference type="InterPro" id="IPR035979">
    <property type="entry name" value="RBD_domain_sf"/>
</dbReference>
<evidence type="ECO:0000256" key="9">
    <source>
        <dbReference type="RuleBase" id="RU363098"/>
    </source>
</evidence>
<dbReference type="InterPro" id="IPR000504">
    <property type="entry name" value="RRM_dom"/>
</dbReference>
<dbReference type="EC" id="2.7.7.48" evidence="9"/>
<feature type="compositionally biased region" description="Basic residues" evidence="10">
    <location>
        <begin position="1123"/>
        <end position="1134"/>
    </location>
</feature>
<dbReference type="SUPFAM" id="SSF54928">
    <property type="entry name" value="RNA-binding domain, RBD"/>
    <property type="match status" value="1"/>
</dbReference>
<dbReference type="STRING" id="90262.A0A1X2J057"/>
<dbReference type="OrthoDB" id="6513042at2759"/>
<feature type="region of interest" description="Disordered" evidence="10">
    <location>
        <begin position="1123"/>
        <end position="1144"/>
    </location>
</feature>
<evidence type="ECO:0000256" key="2">
    <source>
        <dbReference type="ARBA" id="ARBA00022484"/>
    </source>
</evidence>
<dbReference type="InterPro" id="IPR057596">
    <property type="entry name" value="RDRP_core"/>
</dbReference>